<dbReference type="CDD" id="cd02440">
    <property type="entry name" value="AdoMet_MTases"/>
    <property type="match status" value="1"/>
</dbReference>
<proteinExistence type="predicted"/>
<dbReference type="Gene3D" id="3.40.50.150">
    <property type="entry name" value="Vaccinia Virus protein VP39"/>
    <property type="match status" value="1"/>
</dbReference>
<evidence type="ECO:0000313" key="1">
    <source>
        <dbReference type="EMBL" id="SFV83487.1"/>
    </source>
</evidence>
<dbReference type="EMBL" id="FPHW01000025">
    <property type="protein sequence ID" value="SFV83487.1"/>
    <property type="molecule type" value="Genomic_DNA"/>
</dbReference>
<dbReference type="SUPFAM" id="SSF53335">
    <property type="entry name" value="S-adenosyl-L-methionine-dependent methyltransferases"/>
    <property type="match status" value="1"/>
</dbReference>
<dbReference type="Pfam" id="PF13578">
    <property type="entry name" value="Methyltransf_24"/>
    <property type="match status" value="1"/>
</dbReference>
<sequence length="218" mass="25179">MRKCALTGSPEIDEAVLNRMISYLKERNFSGTHLEIGTAAGGTLKRMMLAYDAHRRPKFMVIDPMTYFPDQFETVKSNLLEAGIDPQEIIFHVTKSSIAFKDILRSGEKFDFIFIDGAHKIKQVWQDLRFNNMLNTGGILCVDDYVDVPQVQIPVDRFLTKNLGYKKIALENRTLFIEKVTPIKNKVDVFGTCAMPFINLFFQWRQSYLKRFPKKRGV</sequence>
<gene>
    <name evidence="1" type="ORF">MNB_SUP05-7-1101</name>
</gene>
<dbReference type="AlphaFoldDB" id="A0A1W1DQ67"/>
<protein>
    <recommendedName>
        <fullName evidence="2">Class I SAM-dependent methyltransferase</fullName>
    </recommendedName>
</protein>
<reference evidence="1" key="1">
    <citation type="submission" date="2016-10" db="EMBL/GenBank/DDBJ databases">
        <authorList>
            <person name="de Groot N.N."/>
        </authorList>
    </citation>
    <scope>NUCLEOTIDE SEQUENCE</scope>
</reference>
<organism evidence="1">
    <name type="scientific">hydrothermal vent metagenome</name>
    <dbReference type="NCBI Taxonomy" id="652676"/>
    <lineage>
        <taxon>unclassified sequences</taxon>
        <taxon>metagenomes</taxon>
        <taxon>ecological metagenomes</taxon>
    </lineage>
</organism>
<dbReference type="InterPro" id="IPR029063">
    <property type="entry name" value="SAM-dependent_MTases_sf"/>
</dbReference>
<accession>A0A1W1DQ67</accession>
<name>A0A1W1DQ67_9ZZZZ</name>
<evidence type="ECO:0008006" key="2">
    <source>
        <dbReference type="Google" id="ProtNLM"/>
    </source>
</evidence>